<dbReference type="PANTHER" id="PTHR34383">
    <property type="entry name" value="POLYPHOSPHATE:AMP PHOSPHOTRANSFERASE-RELATED"/>
    <property type="match status" value="1"/>
</dbReference>
<dbReference type="InterPro" id="IPR027417">
    <property type="entry name" value="P-loop_NTPase"/>
</dbReference>
<evidence type="ECO:0000313" key="4">
    <source>
        <dbReference type="EMBL" id="WDR02288.1"/>
    </source>
</evidence>
<accession>A0ABY7YLV0</accession>
<comment type="catalytic activity">
    <reaction evidence="2">
        <text>[phosphate](n) + ATP = [phosphate](n+1) + ADP</text>
        <dbReference type="Rhea" id="RHEA:19573"/>
        <dbReference type="Rhea" id="RHEA-COMP:9859"/>
        <dbReference type="Rhea" id="RHEA-COMP:14280"/>
        <dbReference type="ChEBI" id="CHEBI:16838"/>
        <dbReference type="ChEBI" id="CHEBI:30616"/>
        <dbReference type="ChEBI" id="CHEBI:456216"/>
    </reaction>
    <physiologicalReaction direction="right-to-left" evidence="2">
        <dbReference type="Rhea" id="RHEA:19575"/>
    </physiologicalReaction>
</comment>
<protein>
    <recommendedName>
        <fullName evidence="3">Polyphosphate kinase-2-related domain-containing protein</fullName>
    </recommendedName>
</protein>
<evidence type="ECO:0000256" key="1">
    <source>
        <dbReference type="ARBA" id="ARBA00023310"/>
    </source>
</evidence>
<dbReference type="PANTHER" id="PTHR34383:SF1">
    <property type="entry name" value="ADP-POLYPHOSPHATE PHOSPHOTRANSFERASE"/>
    <property type="match status" value="1"/>
</dbReference>
<evidence type="ECO:0000256" key="2">
    <source>
        <dbReference type="ARBA" id="ARBA00024500"/>
    </source>
</evidence>
<dbReference type="Gene3D" id="3.40.50.300">
    <property type="entry name" value="P-loop containing nucleotide triphosphate hydrolases"/>
    <property type="match status" value="1"/>
</dbReference>
<dbReference type="Proteomes" id="UP001220530">
    <property type="component" value="Chromosome"/>
</dbReference>
<dbReference type="Pfam" id="PF03976">
    <property type="entry name" value="PPK2"/>
    <property type="match status" value="1"/>
</dbReference>
<keyword evidence="1" id="KW-0066">ATP synthesis</keyword>
<feature type="domain" description="Polyphosphate kinase-2-related" evidence="3">
    <location>
        <begin position="24"/>
        <end position="102"/>
    </location>
</feature>
<sequence>MKSALPMMAFICSNSGCRSGAKCRLKRFHDRRHDPLKIWKLSPVDLEALSRWADYSRARDVMLERSDSAHAPWTIARFNDKRRGRLNVIRTVLDKLTYENKDPNAIGDIDRKIIMSASEFLALKEVDAA</sequence>
<reference evidence="4 5" key="1">
    <citation type="submission" date="2023-02" db="EMBL/GenBank/DDBJ databases">
        <title>Devosia algicola sp. nov., isolated from the phycosphere of marine algae.</title>
        <authorList>
            <person name="Kim J.M."/>
            <person name="Lee J.K."/>
            <person name="Choi B.J."/>
            <person name="Bayburt H."/>
            <person name="Jeon C.O."/>
        </authorList>
    </citation>
    <scope>NUCLEOTIDE SEQUENCE [LARGE SCALE GENOMIC DNA]</scope>
    <source>
        <strain evidence="4 5">G20-9</strain>
    </source>
</reference>
<proteinExistence type="predicted"/>
<organism evidence="4 5">
    <name type="scientific">Devosia algicola</name>
    <dbReference type="NCBI Taxonomy" id="3026418"/>
    <lineage>
        <taxon>Bacteria</taxon>
        <taxon>Pseudomonadati</taxon>
        <taxon>Pseudomonadota</taxon>
        <taxon>Alphaproteobacteria</taxon>
        <taxon>Hyphomicrobiales</taxon>
        <taxon>Devosiaceae</taxon>
        <taxon>Devosia</taxon>
    </lineage>
</organism>
<dbReference type="EMBL" id="CP118246">
    <property type="protein sequence ID" value="WDR02288.1"/>
    <property type="molecule type" value="Genomic_DNA"/>
</dbReference>
<gene>
    <name evidence="4" type="ORF">PSQ19_16895</name>
</gene>
<dbReference type="InterPro" id="IPR022488">
    <property type="entry name" value="PPK2-related"/>
</dbReference>
<name>A0ABY7YLV0_9HYPH</name>
<keyword evidence="5" id="KW-1185">Reference proteome</keyword>
<evidence type="ECO:0000313" key="5">
    <source>
        <dbReference type="Proteomes" id="UP001220530"/>
    </source>
</evidence>
<evidence type="ECO:0000259" key="3">
    <source>
        <dbReference type="Pfam" id="PF03976"/>
    </source>
</evidence>